<gene>
    <name evidence="2" type="ORF">GP975_18920</name>
</gene>
<dbReference type="RefSeq" id="WP_032220195.1">
    <property type="nucleotide sequence ID" value="NZ_BDPW01000069.1"/>
</dbReference>
<reference evidence="2 3" key="1">
    <citation type="submission" date="2019-12" db="EMBL/GenBank/DDBJ databases">
        <title>Enteriobacteria Tanzani isolates_8377-8380.</title>
        <authorList>
            <person name="Subbiah M."/>
            <person name="Call D."/>
        </authorList>
    </citation>
    <scope>NUCLEOTIDE SEQUENCE [LARGE SCALE GENOMIC DNA]</scope>
    <source>
        <strain evidence="2 3">8379wE2</strain>
    </source>
</reference>
<organism evidence="2 3">
    <name type="scientific">Escherichia coli</name>
    <dbReference type="NCBI Taxonomy" id="562"/>
    <lineage>
        <taxon>Bacteria</taxon>
        <taxon>Pseudomonadati</taxon>
        <taxon>Pseudomonadota</taxon>
        <taxon>Gammaproteobacteria</taxon>
        <taxon>Enterobacterales</taxon>
        <taxon>Enterobacteriaceae</taxon>
        <taxon>Escherichia</taxon>
    </lineage>
</organism>
<dbReference type="Gene3D" id="3.30.2310.20">
    <property type="entry name" value="RelE-like"/>
    <property type="match status" value="1"/>
</dbReference>
<name>A0A826R903_ECOLX</name>
<protein>
    <submittedName>
        <fullName evidence="2">Killer protein</fullName>
    </submittedName>
</protein>
<dbReference type="AlphaFoldDB" id="A0A826R903"/>
<accession>A0A826R903</accession>
<proteinExistence type="predicted"/>
<dbReference type="Pfam" id="PF05015">
    <property type="entry name" value="HigB-like_toxin"/>
    <property type="match status" value="1"/>
</dbReference>
<comment type="caution">
    <text evidence="2">The sequence shown here is derived from an EMBL/GenBank/DDBJ whole genome shotgun (WGS) entry which is preliminary data.</text>
</comment>
<dbReference type="Proteomes" id="UP000460875">
    <property type="component" value="Unassembled WGS sequence"/>
</dbReference>
<evidence type="ECO:0000313" key="2">
    <source>
        <dbReference type="EMBL" id="MWR40089.1"/>
    </source>
</evidence>
<dbReference type="InterPro" id="IPR035093">
    <property type="entry name" value="RelE/ParE_toxin_dom_sf"/>
</dbReference>
<dbReference type="SUPFAM" id="SSF143011">
    <property type="entry name" value="RelE-like"/>
    <property type="match status" value="1"/>
</dbReference>
<sequence>MIKSFKSKKLKQFNSGDTSKVAQAHKKKIEIILNALDTATSINDLDLPGLDLHSYAEYTPTRWSLKVSANYRIFFEWDGANVRNVDYDDPH</sequence>
<evidence type="ECO:0000256" key="1">
    <source>
        <dbReference type="SAM" id="MobiDB-lite"/>
    </source>
</evidence>
<dbReference type="PANTHER" id="PTHR40266">
    <property type="entry name" value="TOXIN HIGB-1"/>
    <property type="match status" value="1"/>
</dbReference>
<feature type="compositionally biased region" description="Basic residues" evidence="1">
    <location>
        <begin position="1"/>
        <end position="11"/>
    </location>
</feature>
<dbReference type="EMBL" id="WTQT01000528">
    <property type="protein sequence ID" value="MWR40089.1"/>
    <property type="molecule type" value="Genomic_DNA"/>
</dbReference>
<dbReference type="InterPro" id="IPR007711">
    <property type="entry name" value="HigB-1"/>
</dbReference>
<feature type="region of interest" description="Disordered" evidence="1">
    <location>
        <begin position="1"/>
        <end position="23"/>
    </location>
</feature>
<evidence type="ECO:0000313" key="3">
    <source>
        <dbReference type="Proteomes" id="UP000460875"/>
    </source>
</evidence>
<feature type="compositionally biased region" description="Polar residues" evidence="1">
    <location>
        <begin position="12"/>
        <end position="21"/>
    </location>
</feature>
<dbReference type="PANTHER" id="PTHR40266:SF2">
    <property type="entry name" value="TOXIN HIGB-1"/>
    <property type="match status" value="1"/>
</dbReference>